<protein>
    <recommendedName>
        <fullName evidence="3">DUF3575 domain-containing protein</fullName>
    </recommendedName>
</protein>
<dbReference type="Proteomes" id="UP001143543">
    <property type="component" value="Unassembled WGS sequence"/>
</dbReference>
<organism evidence="1 2">
    <name type="scientific">Neptunitalea lumnitzerae</name>
    <dbReference type="NCBI Taxonomy" id="2965509"/>
    <lineage>
        <taxon>Bacteria</taxon>
        <taxon>Pseudomonadati</taxon>
        <taxon>Bacteroidota</taxon>
        <taxon>Flavobacteriia</taxon>
        <taxon>Flavobacteriales</taxon>
        <taxon>Flavobacteriaceae</taxon>
        <taxon>Neptunitalea</taxon>
    </lineage>
</organism>
<keyword evidence="2" id="KW-1185">Reference proteome</keyword>
<sequence>MLLIVLGLCKVQAQNGQNTSYDNNEVSLNLLYTALGLPEVTYERIISDNGSIGLSAAISLNDEHIDINYISTAFYRFYFGKKRAAGFYLEGNVTVFEETVEKVWDLSYNHEDINKVGYGMGVSVGAKFLNNHNWTGTIYGGLGGNFADYANAQSAYLRAGISIGKRF</sequence>
<reference evidence="1" key="1">
    <citation type="submission" date="2022-07" db="EMBL/GenBank/DDBJ databases">
        <title>Taxonomy of Novel Oxalotrophic and Methylotrophic Bacteria.</title>
        <authorList>
            <person name="Sahin N."/>
            <person name="Tani A."/>
        </authorList>
    </citation>
    <scope>NUCLEOTIDE SEQUENCE</scope>
    <source>
        <strain evidence="1">Y10</strain>
    </source>
</reference>
<gene>
    <name evidence="1" type="ORF">Y10_05770</name>
</gene>
<accession>A0ABQ5MFN6</accession>
<evidence type="ECO:0000313" key="1">
    <source>
        <dbReference type="EMBL" id="GLB48209.1"/>
    </source>
</evidence>
<comment type="caution">
    <text evidence="1">The sequence shown here is derived from an EMBL/GenBank/DDBJ whole genome shotgun (WGS) entry which is preliminary data.</text>
</comment>
<evidence type="ECO:0000313" key="2">
    <source>
        <dbReference type="Proteomes" id="UP001143543"/>
    </source>
</evidence>
<dbReference type="EMBL" id="BRVO01000001">
    <property type="protein sequence ID" value="GLB48209.1"/>
    <property type="molecule type" value="Genomic_DNA"/>
</dbReference>
<evidence type="ECO:0008006" key="3">
    <source>
        <dbReference type="Google" id="ProtNLM"/>
    </source>
</evidence>
<proteinExistence type="predicted"/>
<name>A0ABQ5MFN6_9FLAO</name>